<sequence>MKTIKLSIVALFISTISFAQSAVTKAPSTIAQTKTSAIKWAAETHEFGDIEKGKPVSYEFTFTNTTNETILVTNVKPSCGCTATNYTKTPVKPGEKGTVTATYNAASPGNFHKTVTVTTSEEGAAPKVLIIKGKVIAENAKEGKSVMFK</sequence>
<name>A0ABY4HR57_9FLAO</name>
<dbReference type="RefSeq" id="WP_045969801.1">
    <property type="nucleotide sequence ID" value="NZ_CP090145.1"/>
</dbReference>
<feature type="signal peptide" evidence="1">
    <location>
        <begin position="1"/>
        <end position="21"/>
    </location>
</feature>
<reference evidence="2" key="2">
    <citation type="submission" date="2022-04" db="EMBL/GenBank/DDBJ databases">
        <title>Complete Genome Sequence of Flavobacterium sediminilitoris YSM-43, Isolated from a Tidal Sediment.</title>
        <authorList>
            <person name="Lee P.A."/>
        </authorList>
    </citation>
    <scope>NUCLEOTIDE SEQUENCE</scope>
    <source>
        <strain evidence="2">YSM-43</strain>
    </source>
</reference>
<proteinExistence type="predicted"/>
<dbReference type="EMBL" id="CP090145">
    <property type="protein sequence ID" value="UOX35170.1"/>
    <property type="molecule type" value="Genomic_DNA"/>
</dbReference>
<gene>
    <name evidence="2" type="ORF">LXD69_06550</name>
</gene>
<protein>
    <submittedName>
        <fullName evidence="2">DUF1573 domain-containing protein</fullName>
    </submittedName>
</protein>
<evidence type="ECO:0000313" key="2">
    <source>
        <dbReference type="EMBL" id="UOX35170.1"/>
    </source>
</evidence>
<keyword evidence="1" id="KW-0732">Signal</keyword>
<organism evidence="2 3">
    <name type="scientific">Flavobacterium sediminilitoris</name>
    <dbReference type="NCBI Taxonomy" id="2024526"/>
    <lineage>
        <taxon>Bacteria</taxon>
        <taxon>Pseudomonadati</taxon>
        <taxon>Bacteroidota</taxon>
        <taxon>Flavobacteriia</taxon>
        <taxon>Flavobacteriales</taxon>
        <taxon>Flavobacteriaceae</taxon>
        <taxon>Flavobacterium</taxon>
    </lineage>
</organism>
<keyword evidence="3" id="KW-1185">Reference proteome</keyword>
<dbReference type="Pfam" id="PF07610">
    <property type="entry name" value="DUF1573"/>
    <property type="match status" value="1"/>
</dbReference>
<dbReference type="InterPro" id="IPR013783">
    <property type="entry name" value="Ig-like_fold"/>
</dbReference>
<dbReference type="Gene3D" id="2.60.40.10">
    <property type="entry name" value="Immunoglobulins"/>
    <property type="match status" value="1"/>
</dbReference>
<dbReference type="InterPro" id="IPR011467">
    <property type="entry name" value="DUF1573"/>
</dbReference>
<evidence type="ECO:0000256" key="1">
    <source>
        <dbReference type="SAM" id="SignalP"/>
    </source>
</evidence>
<feature type="chain" id="PRO_5045149821" evidence="1">
    <location>
        <begin position="22"/>
        <end position="149"/>
    </location>
</feature>
<dbReference type="PANTHER" id="PTHR37833:SF1">
    <property type="entry name" value="SIGNAL PEPTIDE PROTEIN"/>
    <property type="match status" value="1"/>
</dbReference>
<dbReference type="Proteomes" id="UP000830454">
    <property type="component" value="Chromosome"/>
</dbReference>
<reference evidence="2" key="1">
    <citation type="submission" date="2021-12" db="EMBL/GenBank/DDBJ databases">
        <authorList>
            <person name="Cha I.-T."/>
            <person name="Lee K.-E."/>
            <person name="Park S.-J."/>
        </authorList>
    </citation>
    <scope>NUCLEOTIDE SEQUENCE</scope>
    <source>
        <strain evidence="2">YSM-43</strain>
    </source>
</reference>
<dbReference type="PANTHER" id="PTHR37833">
    <property type="entry name" value="LIPOPROTEIN-RELATED"/>
    <property type="match status" value="1"/>
</dbReference>
<accession>A0ABY4HR57</accession>
<evidence type="ECO:0000313" key="3">
    <source>
        <dbReference type="Proteomes" id="UP000830454"/>
    </source>
</evidence>